<gene>
    <name evidence="1" type="ORF">FDA38_14105</name>
</gene>
<organism evidence="1 2">
    <name type="scientific">Kribbella jiaozuonensis</name>
    <dbReference type="NCBI Taxonomy" id="2575441"/>
    <lineage>
        <taxon>Bacteria</taxon>
        <taxon>Bacillati</taxon>
        <taxon>Actinomycetota</taxon>
        <taxon>Actinomycetes</taxon>
        <taxon>Propionibacteriales</taxon>
        <taxon>Kribbellaceae</taxon>
        <taxon>Kribbella</taxon>
    </lineage>
</organism>
<accession>A0A4U3LU01</accession>
<sequence length="169" mass="18540">MAGWESLRVDLRRLHEEAPEALVVLPDPDSERRERPIRIDLAAWATDIAAELKAEYGDLVELRVGAMTFPAKQLWVNEYSRQLRGAPAERAGLDVRAATPLSVRTGRSPRKDVLVTNRTDHEQVLLTMGELGSRVTDGSGNVVGMFVGPQPLPRVGFRLGLMGAGLCLC</sequence>
<keyword evidence="2" id="KW-1185">Reference proteome</keyword>
<dbReference type="RefSeq" id="WP_137254489.1">
    <property type="nucleotide sequence ID" value="NZ_JBHSPQ010000001.1"/>
</dbReference>
<name>A0A4U3LU01_9ACTN</name>
<dbReference type="EMBL" id="SZPZ01000002">
    <property type="protein sequence ID" value="TKK79531.1"/>
    <property type="molecule type" value="Genomic_DNA"/>
</dbReference>
<dbReference type="Proteomes" id="UP000305836">
    <property type="component" value="Unassembled WGS sequence"/>
</dbReference>
<dbReference type="OrthoDB" id="3827987at2"/>
<reference evidence="1 2" key="1">
    <citation type="submission" date="2019-04" db="EMBL/GenBank/DDBJ databases">
        <title>Kribbella sp. NEAU-THZ 27 nov., a novel actinomycete isolated from soil.</title>
        <authorList>
            <person name="Duan L."/>
        </authorList>
    </citation>
    <scope>NUCLEOTIDE SEQUENCE [LARGE SCALE GENOMIC DNA]</scope>
    <source>
        <strain evidence="2">NEAU-THZ27</strain>
    </source>
</reference>
<evidence type="ECO:0000313" key="1">
    <source>
        <dbReference type="EMBL" id="TKK79531.1"/>
    </source>
</evidence>
<dbReference type="AlphaFoldDB" id="A0A4U3LU01"/>
<protein>
    <submittedName>
        <fullName evidence="1">Uncharacterized protein</fullName>
    </submittedName>
</protein>
<evidence type="ECO:0000313" key="2">
    <source>
        <dbReference type="Proteomes" id="UP000305836"/>
    </source>
</evidence>
<proteinExistence type="predicted"/>
<comment type="caution">
    <text evidence="1">The sequence shown here is derived from an EMBL/GenBank/DDBJ whole genome shotgun (WGS) entry which is preliminary data.</text>
</comment>